<dbReference type="InterPro" id="IPR018294">
    <property type="entry name" value="ISPD_synthase_CS"/>
</dbReference>
<accession>A0ABV6Q002</accession>
<feature type="site" description="Positions MEP for the nucleophilic attack" evidence="7">
    <location>
        <position position="141"/>
    </location>
</feature>
<dbReference type="SUPFAM" id="SSF53448">
    <property type="entry name" value="Nucleotide-diphospho-sugar transferases"/>
    <property type="match status" value="1"/>
</dbReference>
<dbReference type="NCBIfam" id="TIGR00453">
    <property type="entry name" value="ispD"/>
    <property type="match status" value="1"/>
</dbReference>
<evidence type="ECO:0000256" key="4">
    <source>
        <dbReference type="ARBA" id="ARBA00022679"/>
    </source>
</evidence>
<dbReference type="Pfam" id="PF01128">
    <property type="entry name" value="IspD"/>
    <property type="match status" value="1"/>
</dbReference>
<dbReference type="RefSeq" id="WP_188847861.1">
    <property type="nucleotide sequence ID" value="NZ_BMPJ01000023.1"/>
</dbReference>
<protein>
    <recommendedName>
        <fullName evidence="7">2-C-methyl-D-erythritol 4-phosphate cytidylyltransferase</fullName>
        <ecNumber evidence="7">2.7.7.60</ecNumber>
    </recommendedName>
    <alternativeName>
        <fullName evidence="7">4-diphosphocytidyl-2C-methyl-D-erythritol synthase</fullName>
    </alternativeName>
    <alternativeName>
        <fullName evidence="7">MEP cytidylyltransferase</fullName>
        <shortName evidence="7">MCT</shortName>
    </alternativeName>
</protein>
<proteinExistence type="inferred from homology"/>
<dbReference type="Proteomes" id="UP001589830">
    <property type="component" value="Unassembled WGS sequence"/>
</dbReference>
<dbReference type="InterPro" id="IPR050088">
    <property type="entry name" value="IspD/TarI_cytidylyltransf_bact"/>
</dbReference>
<evidence type="ECO:0000313" key="9">
    <source>
        <dbReference type="Proteomes" id="UP001589830"/>
    </source>
</evidence>
<dbReference type="PANTHER" id="PTHR32125:SF4">
    <property type="entry name" value="2-C-METHYL-D-ERYTHRITOL 4-PHOSPHATE CYTIDYLYLTRANSFERASE, CHLOROPLASTIC"/>
    <property type="match status" value="1"/>
</dbReference>
<dbReference type="InterPro" id="IPR034683">
    <property type="entry name" value="IspD/TarI"/>
</dbReference>
<evidence type="ECO:0000313" key="8">
    <source>
        <dbReference type="EMBL" id="MFC0595435.1"/>
    </source>
</evidence>
<evidence type="ECO:0000256" key="1">
    <source>
        <dbReference type="ARBA" id="ARBA00001282"/>
    </source>
</evidence>
<dbReference type="HAMAP" id="MF_00108">
    <property type="entry name" value="IspD"/>
    <property type="match status" value="1"/>
</dbReference>
<dbReference type="InterPro" id="IPR001228">
    <property type="entry name" value="IspD"/>
</dbReference>
<dbReference type="Gene3D" id="3.90.550.10">
    <property type="entry name" value="Spore Coat Polysaccharide Biosynthesis Protein SpsA, Chain A"/>
    <property type="match status" value="1"/>
</dbReference>
<keyword evidence="9" id="KW-1185">Reference proteome</keyword>
<dbReference type="PROSITE" id="PS01295">
    <property type="entry name" value="ISPD"/>
    <property type="match status" value="1"/>
</dbReference>
<keyword evidence="4 7" id="KW-0808">Transferase</keyword>
<evidence type="ECO:0000256" key="3">
    <source>
        <dbReference type="ARBA" id="ARBA00009789"/>
    </source>
</evidence>
<sequence>MPLVEVSVLIPAAGQGERLGLGPKAFLEVGGRTLLEWVLEAFQEAAEVLVALPPGFPPPKGLRATFLPGGATRQESVARLLEAASLPLVLVHDVARPFVSRALVDRVLKAARATGAAVPVLPVPDTLVRPEEGAYGEVVPREALRLVQTPQGFFTALLREAHAYAKKRGLSATDDAQLVRALGYPVALVEGERTAFKITYPEDLPLAEALARTWNAWHRER</sequence>
<keyword evidence="6 7" id="KW-0414">Isoprene biosynthesis</keyword>
<comment type="caution">
    <text evidence="8">The sequence shown here is derived from an EMBL/GenBank/DDBJ whole genome shotgun (WGS) entry which is preliminary data.</text>
</comment>
<comment type="function">
    <text evidence="7">Catalyzes the formation of 4-diphosphocytidyl-2-C-methyl-D-erythritol from CTP and 2-C-methyl-D-erythritol 4-phosphate (MEP).</text>
</comment>
<name>A0ABV6Q002_9DEIN</name>
<gene>
    <name evidence="7 8" type="primary">ispD</name>
    <name evidence="8" type="ORF">ACFFFP_04550</name>
</gene>
<dbReference type="EC" id="2.7.7.60" evidence="7"/>
<keyword evidence="5 7" id="KW-0548">Nucleotidyltransferase</keyword>
<dbReference type="CDD" id="cd02516">
    <property type="entry name" value="CDP-ME_synthetase"/>
    <property type="match status" value="1"/>
</dbReference>
<feature type="site" description="Positions MEP for the nucleophilic attack" evidence="7">
    <location>
        <position position="197"/>
    </location>
</feature>
<comment type="pathway">
    <text evidence="2 7">Isoprenoid biosynthesis; isopentenyl diphosphate biosynthesis via DXP pathway; isopentenyl diphosphate from 1-deoxy-D-xylulose 5-phosphate: step 2/6.</text>
</comment>
<comment type="catalytic activity">
    <reaction evidence="1 7">
        <text>2-C-methyl-D-erythritol 4-phosphate + CTP + H(+) = 4-CDP-2-C-methyl-D-erythritol + diphosphate</text>
        <dbReference type="Rhea" id="RHEA:13429"/>
        <dbReference type="ChEBI" id="CHEBI:15378"/>
        <dbReference type="ChEBI" id="CHEBI:33019"/>
        <dbReference type="ChEBI" id="CHEBI:37563"/>
        <dbReference type="ChEBI" id="CHEBI:57823"/>
        <dbReference type="ChEBI" id="CHEBI:58262"/>
        <dbReference type="EC" id="2.7.7.60"/>
    </reaction>
</comment>
<evidence type="ECO:0000256" key="7">
    <source>
        <dbReference type="HAMAP-Rule" id="MF_00108"/>
    </source>
</evidence>
<dbReference type="PANTHER" id="PTHR32125">
    <property type="entry name" value="2-C-METHYL-D-ERYTHRITOL 4-PHOSPHATE CYTIDYLYLTRANSFERASE, CHLOROPLASTIC"/>
    <property type="match status" value="1"/>
</dbReference>
<evidence type="ECO:0000256" key="2">
    <source>
        <dbReference type="ARBA" id="ARBA00004787"/>
    </source>
</evidence>
<evidence type="ECO:0000256" key="6">
    <source>
        <dbReference type="ARBA" id="ARBA00023229"/>
    </source>
</evidence>
<feature type="site" description="Transition state stabilizer" evidence="7">
    <location>
        <position position="24"/>
    </location>
</feature>
<evidence type="ECO:0000256" key="5">
    <source>
        <dbReference type="ARBA" id="ARBA00022695"/>
    </source>
</evidence>
<dbReference type="InterPro" id="IPR029044">
    <property type="entry name" value="Nucleotide-diphossugar_trans"/>
</dbReference>
<reference evidence="8 9" key="1">
    <citation type="submission" date="2024-09" db="EMBL/GenBank/DDBJ databases">
        <authorList>
            <person name="Sun Q."/>
            <person name="Mori K."/>
        </authorList>
    </citation>
    <scope>NUCLEOTIDE SEQUENCE [LARGE SCALE GENOMIC DNA]</scope>
    <source>
        <strain evidence="8 9">NCAIM B.02340</strain>
    </source>
</reference>
<dbReference type="GO" id="GO:0050518">
    <property type="term" value="F:2-C-methyl-D-erythritol 4-phosphate cytidylyltransferase activity"/>
    <property type="evidence" value="ECO:0007669"/>
    <property type="project" value="UniProtKB-EC"/>
</dbReference>
<organism evidence="8 9">
    <name type="scientific">Thermus composti</name>
    <dbReference type="NCBI Taxonomy" id="532059"/>
    <lineage>
        <taxon>Bacteria</taxon>
        <taxon>Thermotogati</taxon>
        <taxon>Deinococcota</taxon>
        <taxon>Deinococci</taxon>
        <taxon>Thermales</taxon>
        <taxon>Thermaceae</taxon>
        <taxon>Thermus</taxon>
    </lineage>
</organism>
<feature type="site" description="Transition state stabilizer" evidence="7">
    <location>
        <position position="18"/>
    </location>
</feature>
<dbReference type="EMBL" id="JBHLTW010000016">
    <property type="protein sequence ID" value="MFC0595435.1"/>
    <property type="molecule type" value="Genomic_DNA"/>
</dbReference>
<comment type="similarity">
    <text evidence="3 7">Belongs to the IspD/TarI cytidylyltransferase family. IspD subfamily.</text>
</comment>